<dbReference type="Gene3D" id="1.10.630.10">
    <property type="entry name" value="Cytochrome P450"/>
    <property type="match status" value="1"/>
</dbReference>
<evidence type="ECO:0008006" key="3">
    <source>
        <dbReference type="Google" id="ProtNLM"/>
    </source>
</evidence>
<evidence type="ECO:0000313" key="1">
    <source>
        <dbReference type="EMBL" id="KAG1536143.1"/>
    </source>
</evidence>
<protein>
    <recommendedName>
        <fullName evidence="3">Cytochrome P450</fullName>
    </recommendedName>
</protein>
<reference evidence="1" key="1">
    <citation type="journal article" date="2020" name="Microb. Genom.">
        <title>Genetic diversity of clinical and environmental Mucorales isolates obtained from an investigation of mucormycosis cases among solid organ transplant recipients.</title>
        <authorList>
            <person name="Nguyen M.H."/>
            <person name="Kaul D."/>
            <person name="Muto C."/>
            <person name="Cheng S.J."/>
            <person name="Richter R.A."/>
            <person name="Bruno V.M."/>
            <person name="Liu G."/>
            <person name="Beyhan S."/>
            <person name="Sundermann A.J."/>
            <person name="Mounaud S."/>
            <person name="Pasculle A.W."/>
            <person name="Nierman W.C."/>
            <person name="Driscoll E."/>
            <person name="Cumbie R."/>
            <person name="Clancy C.J."/>
            <person name="Dupont C.L."/>
        </authorList>
    </citation>
    <scope>NUCLEOTIDE SEQUENCE</scope>
    <source>
        <strain evidence="1">GL16</strain>
    </source>
</reference>
<dbReference type="PROSITE" id="PS51257">
    <property type="entry name" value="PROKAR_LIPOPROTEIN"/>
    <property type="match status" value="1"/>
</dbReference>
<dbReference type="EMBL" id="JAANIT010002541">
    <property type="protein sequence ID" value="KAG1536143.1"/>
    <property type="molecule type" value="Genomic_DNA"/>
</dbReference>
<dbReference type="AlphaFoldDB" id="A0A9P6Y0C0"/>
<dbReference type="PANTHER" id="PTHR24299">
    <property type="entry name" value="CYTOCHROME P450 FAMILY 1"/>
    <property type="match status" value="1"/>
</dbReference>
<dbReference type="GO" id="GO:0020037">
    <property type="term" value="F:heme binding"/>
    <property type="evidence" value="ECO:0007669"/>
    <property type="project" value="InterPro"/>
</dbReference>
<dbReference type="Proteomes" id="UP000717996">
    <property type="component" value="Unassembled WGS sequence"/>
</dbReference>
<comment type="caution">
    <text evidence="1">The sequence shown here is derived from an EMBL/GenBank/DDBJ whole genome shotgun (WGS) entry which is preliminary data.</text>
</comment>
<dbReference type="InterPro" id="IPR036396">
    <property type="entry name" value="Cyt_P450_sf"/>
</dbReference>
<gene>
    <name evidence="1" type="ORF">G6F51_011131</name>
</gene>
<organism evidence="1 2">
    <name type="scientific">Rhizopus oryzae</name>
    <name type="common">Mucormycosis agent</name>
    <name type="synonym">Rhizopus arrhizus var. delemar</name>
    <dbReference type="NCBI Taxonomy" id="64495"/>
    <lineage>
        <taxon>Eukaryota</taxon>
        <taxon>Fungi</taxon>
        <taxon>Fungi incertae sedis</taxon>
        <taxon>Mucoromycota</taxon>
        <taxon>Mucoromycotina</taxon>
        <taxon>Mucoromycetes</taxon>
        <taxon>Mucorales</taxon>
        <taxon>Mucorineae</taxon>
        <taxon>Rhizopodaceae</taxon>
        <taxon>Rhizopus</taxon>
    </lineage>
</organism>
<dbReference type="GO" id="GO:0004497">
    <property type="term" value="F:monooxygenase activity"/>
    <property type="evidence" value="ECO:0007669"/>
    <property type="project" value="InterPro"/>
</dbReference>
<dbReference type="PANTHER" id="PTHR24299:SF21">
    <property type="entry name" value="OS09G0441600 PROTEIN"/>
    <property type="match status" value="1"/>
</dbReference>
<dbReference type="GO" id="GO:0016705">
    <property type="term" value="F:oxidoreductase activity, acting on paired donors, with incorporation or reduction of molecular oxygen"/>
    <property type="evidence" value="ECO:0007669"/>
    <property type="project" value="InterPro"/>
</dbReference>
<sequence length="263" mass="29259">MGVGILKQNTYILLPACAALLSCYYLLTKEISIEKKGNKEIPYPPQAIKLPIFGHMFSLGSTPAKQITKWHKETGPIYKINVGTQLWILISDPNLAHDVFVKAGSSTSSRPYHRFNVDIYGKNNRGIAFSQYGPEWKNKRKAVASLLSSSSIDKFCDLAEAEADSLMNRLIKVSQKGEMVSIDKQAELMSMNVVLTMGVGIRYDDINDPKFQMLINFPSDASTLVGAAGDIGSFFPYFGWIDMFMAHTRCSKKRGGYTGQKHV</sequence>
<name>A0A9P6Y0C0_RHIOR</name>
<accession>A0A9P6Y0C0</accession>
<dbReference type="GO" id="GO:0005506">
    <property type="term" value="F:iron ion binding"/>
    <property type="evidence" value="ECO:0007669"/>
    <property type="project" value="InterPro"/>
</dbReference>
<dbReference type="InterPro" id="IPR001128">
    <property type="entry name" value="Cyt_P450"/>
</dbReference>
<dbReference type="Pfam" id="PF00067">
    <property type="entry name" value="p450"/>
    <property type="match status" value="1"/>
</dbReference>
<proteinExistence type="predicted"/>
<evidence type="ECO:0000313" key="2">
    <source>
        <dbReference type="Proteomes" id="UP000717996"/>
    </source>
</evidence>
<dbReference type="SUPFAM" id="SSF48264">
    <property type="entry name" value="Cytochrome P450"/>
    <property type="match status" value="1"/>
</dbReference>